<evidence type="ECO:0000256" key="1">
    <source>
        <dbReference type="SAM" id="MobiDB-lite"/>
    </source>
</evidence>
<evidence type="ECO:0000313" key="2">
    <source>
        <dbReference type="EMBL" id="MDQ0448120.1"/>
    </source>
</evidence>
<name>A0ABU0I2I3_9HYPH</name>
<evidence type="ECO:0000313" key="3">
    <source>
        <dbReference type="Proteomes" id="UP001231124"/>
    </source>
</evidence>
<accession>A0ABU0I2I3</accession>
<protein>
    <recommendedName>
        <fullName evidence="4">Sigma-70 family RNA polymerase sigma factor</fullName>
    </recommendedName>
</protein>
<comment type="caution">
    <text evidence="2">The sequence shown here is derived from an EMBL/GenBank/DDBJ whole genome shotgun (WGS) entry which is preliminary data.</text>
</comment>
<dbReference type="EMBL" id="JAUSVP010000007">
    <property type="protein sequence ID" value="MDQ0448120.1"/>
    <property type="molecule type" value="Genomic_DNA"/>
</dbReference>
<dbReference type="RefSeq" id="WP_238201823.1">
    <property type="nucleotide sequence ID" value="NZ_BPQE01000005.1"/>
</dbReference>
<organism evidence="2 3">
    <name type="scientific">Methylobacterium aerolatum</name>
    <dbReference type="NCBI Taxonomy" id="418708"/>
    <lineage>
        <taxon>Bacteria</taxon>
        <taxon>Pseudomonadati</taxon>
        <taxon>Pseudomonadota</taxon>
        <taxon>Alphaproteobacteria</taxon>
        <taxon>Hyphomicrobiales</taxon>
        <taxon>Methylobacteriaceae</taxon>
        <taxon>Methylobacterium</taxon>
    </lineage>
</organism>
<dbReference type="Proteomes" id="UP001231124">
    <property type="component" value="Unassembled WGS sequence"/>
</dbReference>
<feature type="region of interest" description="Disordered" evidence="1">
    <location>
        <begin position="107"/>
        <end position="131"/>
    </location>
</feature>
<gene>
    <name evidence="2" type="ORF">QO012_002628</name>
</gene>
<proteinExistence type="predicted"/>
<reference evidence="2 3" key="1">
    <citation type="submission" date="2023-07" db="EMBL/GenBank/DDBJ databases">
        <title>Genomic Encyclopedia of Type Strains, Phase IV (KMG-IV): sequencing the most valuable type-strain genomes for metagenomic binning, comparative biology and taxonomic classification.</title>
        <authorList>
            <person name="Goeker M."/>
        </authorList>
    </citation>
    <scope>NUCLEOTIDE SEQUENCE [LARGE SCALE GENOMIC DNA]</scope>
    <source>
        <strain evidence="2 3">DSM 19013</strain>
    </source>
</reference>
<evidence type="ECO:0008006" key="4">
    <source>
        <dbReference type="Google" id="ProtNLM"/>
    </source>
</evidence>
<keyword evidence="3" id="KW-1185">Reference proteome</keyword>
<sequence>MDAQKLDSRRPEEIAGAIREMDDGRDVRLRGKLLDYLRERAERYLTPRVDKNLPDQGRGAVEATIDRMVDALLIEGAADGPGYEANFLKKLRQRLVDQVRKLRIEQDRLDQPAVDPETGEVPEPSHPSDELTPEEAAIAAGFLTTLSERHRKALSLYRAGYRCSDAEGGETIASMMSVSVRTAEQWMRDIRKAVAKHLDLKP</sequence>